<proteinExistence type="predicted"/>
<name>A0A409XC46_9AGAR</name>
<dbReference type="EMBL" id="NHTK01004082">
    <property type="protein sequence ID" value="PPQ88294.1"/>
    <property type="molecule type" value="Genomic_DNA"/>
</dbReference>
<sequence>NCSGPQASCSPLYDQTCSNNISVHEPLTVITKVMPKHCYFGLTLSASESLPISSHVLVLRSTTTDEQVNLHILECLLEESRKTLAIPIANSLSSEIDDKRRIVLEFLLFKPNDGVLDPSMHTMDIPQEHREYFAQHVAPNYARRGPYVFRRDGTPVAMEDVPRFLPGRILKITFHLAFIIASHPVQGDRAVARAVIQRVDEYI</sequence>
<organism evidence="1 2">
    <name type="scientific">Panaeolus cyanescens</name>
    <dbReference type="NCBI Taxonomy" id="181874"/>
    <lineage>
        <taxon>Eukaryota</taxon>
        <taxon>Fungi</taxon>
        <taxon>Dikarya</taxon>
        <taxon>Basidiomycota</taxon>
        <taxon>Agaricomycotina</taxon>
        <taxon>Agaricomycetes</taxon>
        <taxon>Agaricomycetidae</taxon>
        <taxon>Agaricales</taxon>
        <taxon>Agaricineae</taxon>
        <taxon>Galeropsidaceae</taxon>
        <taxon>Panaeolus</taxon>
    </lineage>
</organism>
<comment type="caution">
    <text evidence="1">The sequence shown here is derived from an EMBL/GenBank/DDBJ whole genome shotgun (WGS) entry which is preliminary data.</text>
</comment>
<accession>A0A409XC46</accession>
<gene>
    <name evidence="1" type="ORF">CVT24_002908</name>
</gene>
<evidence type="ECO:0000313" key="2">
    <source>
        <dbReference type="Proteomes" id="UP000284842"/>
    </source>
</evidence>
<dbReference type="AlphaFoldDB" id="A0A409XC46"/>
<reference evidence="1 2" key="1">
    <citation type="journal article" date="2018" name="Evol. Lett.">
        <title>Horizontal gene cluster transfer increased hallucinogenic mushroom diversity.</title>
        <authorList>
            <person name="Reynolds H.T."/>
            <person name="Vijayakumar V."/>
            <person name="Gluck-Thaler E."/>
            <person name="Korotkin H.B."/>
            <person name="Matheny P.B."/>
            <person name="Slot J.C."/>
        </authorList>
    </citation>
    <scope>NUCLEOTIDE SEQUENCE [LARGE SCALE GENOMIC DNA]</scope>
    <source>
        <strain evidence="1 2">2629</strain>
    </source>
</reference>
<dbReference type="Proteomes" id="UP000284842">
    <property type="component" value="Unassembled WGS sequence"/>
</dbReference>
<dbReference type="InParanoid" id="A0A409XC46"/>
<keyword evidence="2" id="KW-1185">Reference proteome</keyword>
<feature type="non-terminal residue" evidence="1">
    <location>
        <position position="1"/>
    </location>
</feature>
<protein>
    <submittedName>
        <fullName evidence="1">Uncharacterized protein</fullName>
    </submittedName>
</protein>
<evidence type="ECO:0000313" key="1">
    <source>
        <dbReference type="EMBL" id="PPQ88294.1"/>
    </source>
</evidence>